<dbReference type="EMBL" id="SRYB01000002">
    <property type="protein sequence ID" value="TGY80455.1"/>
    <property type="molecule type" value="Genomic_DNA"/>
</dbReference>
<gene>
    <name evidence="1" type="ORF">E5331_01635</name>
</gene>
<reference evidence="1" key="1">
    <citation type="submission" date="2019-04" db="EMBL/GenBank/DDBJ databases">
        <title>Microbes associate with the intestines of laboratory mice.</title>
        <authorList>
            <person name="Navarre W."/>
            <person name="Wong E."/>
            <person name="Huang K."/>
            <person name="Tropini C."/>
            <person name="Ng K."/>
            <person name="Yu B."/>
        </authorList>
    </citation>
    <scope>NUCLEOTIDE SEQUENCE</scope>
    <source>
        <strain evidence="1">NM04_E33</strain>
    </source>
</reference>
<sequence length="337" mass="38849">MESTWNFIPEINDRFKSEPICTLARDLQNMKMKSTGNCRLPEFRKITPENMGEVWRYLQQEPGRTTDFSYGGILMWVDMFKYEYAIYRDTLFIKGVVENDIDRPAFSLPVGALPLKESVALVKEYCAAHGIRAEFSGVPQYALDEMTNLNPRIVEELTDWGDYLYDAEMLATVAGKKMSKKRNHVHKFESTYPDAHTEWLTPENATLALQFMDEFDKDADDCGMATEERMLTRRFINLIIDGDTTPEGMLLLADGKVCAFTIGDVKNDTLFIHVEKAFRDVAGSYEMINYLFAKGMKEKYPEIRFINREDDAGDIGLRMAKESYHPIEILKKYNVSF</sequence>
<dbReference type="Proteomes" id="UP000306319">
    <property type="component" value="Unassembled WGS sequence"/>
</dbReference>
<organism evidence="1 2">
    <name type="scientific">Lepagella muris</name>
    <dbReference type="NCBI Taxonomy" id="3032870"/>
    <lineage>
        <taxon>Bacteria</taxon>
        <taxon>Pseudomonadati</taxon>
        <taxon>Bacteroidota</taxon>
        <taxon>Bacteroidia</taxon>
        <taxon>Bacteroidales</taxon>
        <taxon>Muribaculaceae</taxon>
        <taxon>Lepagella</taxon>
    </lineage>
</organism>
<accession>A0AC61RHG0</accession>
<name>A0AC61RHG0_9BACT</name>
<protein>
    <submittedName>
        <fullName evidence="1">DUF2156 domain-containing protein</fullName>
    </submittedName>
</protein>
<comment type="caution">
    <text evidence="1">The sequence shown here is derived from an EMBL/GenBank/DDBJ whole genome shotgun (WGS) entry which is preliminary data.</text>
</comment>
<keyword evidence="2" id="KW-1185">Reference proteome</keyword>
<evidence type="ECO:0000313" key="1">
    <source>
        <dbReference type="EMBL" id="TGY80455.1"/>
    </source>
</evidence>
<proteinExistence type="predicted"/>
<evidence type="ECO:0000313" key="2">
    <source>
        <dbReference type="Proteomes" id="UP000306319"/>
    </source>
</evidence>